<protein>
    <submittedName>
        <fullName evidence="1">Uncharacterized protein</fullName>
    </submittedName>
</protein>
<name>A0ABN6L702_9BACT</name>
<accession>A0ABN6L702</accession>
<evidence type="ECO:0000313" key="2">
    <source>
        <dbReference type="Proteomes" id="UP001354989"/>
    </source>
</evidence>
<proteinExistence type="predicted"/>
<dbReference type="Proteomes" id="UP001354989">
    <property type="component" value="Chromosome"/>
</dbReference>
<dbReference type="EMBL" id="AP025292">
    <property type="protein sequence ID" value="BDC98969.1"/>
    <property type="molecule type" value="Genomic_DNA"/>
</dbReference>
<sequence length="31" mass="3790">MQRTPLSFSTYKHKKNRLTTVFNFLYALERV</sequence>
<reference evidence="1 2" key="1">
    <citation type="submission" date="2021-12" db="EMBL/GenBank/DDBJ databases">
        <title>Genome sequencing of bacteria with rrn-lacking chromosome and rrn-plasmid.</title>
        <authorList>
            <person name="Anda M."/>
            <person name="Iwasaki W."/>
        </authorList>
    </citation>
    <scope>NUCLEOTIDE SEQUENCE [LARGE SCALE GENOMIC DNA]</scope>
    <source>
        <strain evidence="1 2">NBRC 101262</strain>
    </source>
</reference>
<evidence type="ECO:0000313" key="1">
    <source>
        <dbReference type="EMBL" id="BDC98969.1"/>
    </source>
</evidence>
<keyword evidence="2" id="KW-1185">Reference proteome</keyword>
<gene>
    <name evidence="1" type="ORF">PEPS_12500</name>
</gene>
<organism evidence="1 2">
    <name type="scientific">Persicobacter psychrovividus</name>
    <dbReference type="NCBI Taxonomy" id="387638"/>
    <lineage>
        <taxon>Bacteria</taxon>
        <taxon>Pseudomonadati</taxon>
        <taxon>Bacteroidota</taxon>
        <taxon>Cytophagia</taxon>
        <taxon>Cytophagales</taxon>
        <taxon>Persicobacteraceae</taxon>
        <taxon>Persicobacter</taxon>
    </lineage>
</organism>